<dbReference type="EMBL" id="JAATIP010000182">
    <property type="protein sequence ID" value="KAF4362578.1"/>
    <property type="molecule type" value="Genomic_DNA"/>
</dbReference>
<organism evidence="1 2">
    <name type="scientific">Cannabis sativa</name>
    <name type="common">Hemp</name>
    <name type="synonym">Marijuana</name>
    <dbReference type="NCBI Taxonomy" id="3483"/>
    <lineage>
        <taxon>Eukaryota</taxon>
        <taxon>Viridiplantae</taxon>
        <taxon>Streptophyta</taxon>
        <taxon>Embryophyta</taxon>
        <taxon>Tracheophyta</taxon>
        <taxon>Spermatophyta</taxon>
        <taxon>Magnoliopsida</taxon>
        <taxon>eudicotyledons</taxon>
        <taxon>Gunneridae</taxon>
        <taxon>Pentapetalae</taxon>
        <taxon>rosids</taxon>
        <taxon>fabids</taxon>
        <taxon>Rosales</taxon>
        <taxon>Cannabaceae</taxon>
        <taxon>Cannabis</taxon>
    </lineage>
</organism>
<proteinExistence type="predicted"/>
<dbReference type="AlphaFoldDB" id="A0A7J6EW17"/>
<evidence type="ECO:0000313" key="1">
    <source>
        <dbReference type="EMBL" id="KAF4362578.1"/>
    </source>
</evidence>
<reference evidence="1 2" key="1">
    <citation type="journal article" date="2020" name="bioRxiv">
        <title>Sequence and annotation of 42 cannabis genomes reveals extensive copy number variation in cannabinoid synthesis and pathogen resistance genes.</title>
        <authorList>
            <person name="Mckernan K.J."/>
            <person name="Helbert Y."/>
            <person name="Kane L.T."/>
            <person name="Ebling H."/>
            <person name="Zhang L."/>
            <person name="Liu B."/>
            <person name="Eaton Z."/>
            <person name="Mclaughlin S."/>
            <person name="Kingan S."/>
            <person name="Baybayan P."/>
            <person name="Concepcion G."/>
            <person name="Jordan M."/>
            <person name="Riva A."/>
            <person name="Barbazuk W."/>
            <person name="Harkins T."/>
        </authorList>
    </citation>
    <scope>NUCLEOTIDE SEQUENCE [LARGE SCALE GENOMIC DNA]</scope>
    <source>
        <strain evidence="2">cv. Jamaican Lion 4</strain>
        <tissue evidence="1">Leaf</tissue>
    </source>
</reference>
<accession>A0A7J6EW17</accession>
<sequence length="42" mass="4811">MTSTHLVYCQQMALLEIGHYLQGGVDKELLKIHAYDGMFNIK</sequence>
<name>A0A7J6EW17_CANSA</name>
<dbReference type="Proteomes" id="UP000525078">
    <property type="component" value="Unassembled WGS sequence"/>
</dbReference>
<protein>
    <submittedName>
        <fullName evidence="1">Uncharacterized protein</fullName>
    </submittedName>
</protein>
<evidence type="ECO:0000313" key="2">
    <source>
        <dbReference type="Proteomes" id="UP000525078"/>
    </source>
</evidence>
<comment type="caution">
    <text evidence="1">The sequence shown here is derived from an EMBL/GenBank/DDBJ whole genome shotgun (WGS) entry which is preliminary data.</text>
</comment>
<gene>
    <name evidence="1" type="ORF">F8388_011405</name>
</gene>